<reference evidence="1 2" key="1">
    <citation type="submission" date="2018-09" db="EMBL/GenBank/DDBJ databases">
        <title>Genomic Encyclopedia of Type Strains, Phase III (KMG-III): the genomes of soil and plant-associated and newly described type strains.</title>
        <authorList>
            <person name="Whitman W."/>
        </authorList>
    </citation>
    <scope>NUCLEOTIDE SEQUENCE [LARGE SCALE GENOMIC DNA]</scope>
    <source>
        <strain evidence="1 2">CECT 7938</strain>
    </source>
</reference>
<organism evidence="1 2">
    <name type="scientific">Sphingobacterium detergens</name>
    <dbReference type="NCBI Taxonomy" id="1145106"/>
    <lineage>
        <taxon>Bacteria</taxon>
        <taxon>Pseudomonadati</taxon>
        <taxon>Bacteroidota</taxon>
        <taxon>Sphingobacteriia</taxon>
        <taxon>Sphingobacteriales</taxon>
        <taxon>Sphingobacteriaceae</taxon>
        <taxon>Sphingobacterium</taxon>
    </lineage>
</organism>
<name>A0A420ADN2_SPHD1</name>
<comment type="caution">
    <text evidence="1">The sequence shown here is derived from an EMBL/GenBank/DDBJ whole genome shotgun (WGS) entry which is preliminary data.</text>
</comment>
<dbReference type="AlphaFoldDB" id="A0A420ADN2"/>
<dbReference type="InterPro" id="IPR038231">
    <property type="entry name" value="MepB-like_sf"/>
</dbReference>
<dbReference type="OrthoDB" id="4954833at2"/>
<evidence type="ECO:0000313" key="1">
    <source>
        <dbReference type="EMBL" id="RKE42624.1"/>
    </source>
</evidence>
<dbReference type="PIRSF" id="PIRSF032285">
    <property type="entry name" value="UCP032285"/>
    <property type="match status" value="1"/>
</dbReference>
<evidence type="ECO:0008006" key="3">
    <source>
        <dbReference type="Google" id="ProtNLM"/>
    </source>
</evidence>
<dbReference type="RefSeq" id="WP_120262090.1">
    <property type="nucleotide sequence ID" value="NZ_RAPY01000008.1"/>
</dbReference>
<accession>A0A420ADN2</accession>
<keyword evidence="2" id="KW-1185">Reference proteome</keyword>
<dbReference type="Proteomes" id="UP000286246">
    <property type="component" value="Unassembled WGS sequence"/>
</dbReference>
<evidence type="ECO:0000313" key="2">
    <source>
        <dbReference type="Proteomes" id="UP000286246"/>
    </source>
</evidence>
<dbReference type="InterPro" id="IPR011235">
    <property type="entry name" value="MepB-like"/>
</dbReference>
<gene>
    <name evidence="1" type="ORF">DFQ12_5540</name>
</gene>
<sequence length="162" mass="18724">MIKELKQLGEILSKNITNLTEDKDCAGYFGFNFQLDQRNIKFRKAKITPTKVGQFVTLWKRDAQGQTTAFTADDAIDYYIIAAEQEPHAGLFVFPKQVLIDRQILTTAQKEGKRGFRVYPDWSITQNKQATQSKNWQGQYFIDLRIPTQEIKEKLTAILQMS</sequence>
<dbReference type="EMBL" id="RAPY01000008">
    <property type="protein sequence ID" value="RKE42624.1"/>
    <property type="molecule type" value="Genomic_DNA"/>
</dbReference>
<dbReference type="Pfam" id="PF08877">
    <property type="entry name" value="MepB-like"/>
    <property type="match status" value="1"/>
</dbReference>
<dbReference type="Gene3D" id="3.40.1350.140">
    <property type="entry name" value="MepB-like"/>
    <property type="match status" value="1"/>
</dbReference>
<protein>
    <recommendedName>
        <fullName evidence="3">MepB protein</fullName>
    </recommendedName>
</protein>
<proteinExistence type="predicted"/>